<reference evidence="1 2" key="1">
    <citation type="submission" date="2016-05" db="EMBL/GenBank/DDBJ databases">
        <title>Comparative analysis of secretome profiles of manganese(II)-oxidizing ascomycete fungi.</title>
        <authorList>
            <consortium name="DOE Joint Genome Institute"/>
            <person name="Zeiner C.A."/>
            <person name="Purvine S.O."/>
            <person name="Zink E.M."/>
            <person name="Wu S."/>
            <person name="Pasa-Tolic L."/>
            <person name="Chaput D.L."/>
            <person name="Haridas S."/>
            <person name="Grigoriev I.V."/>
            <person name="Santelli C.M."/>
            <person name="Hansel C.M."/>
        </authorList>
    </citation>
    <scope>NUCLEOTIDE SEQUENCE [LARGE SCALE GENOMIC DNA]</scope>
    <source>
        <strain evidence="1 2">AP3s5-JAC2a</strain>
    </source>
</reference>
<organism evidence="1 2">
    <name type="scientific">Paraphaeosphaeria sporulosa</name>
    <dbReference type="NCBI Taxonomy" id="1460663"/>
    <lineage>
        <taxon>Eukaryota</taxon>
        <taxon>Fungi</taxon>
        <taxon>Dikarya</taxon>
        <taxon>Ascomycota</taxon>
        <taxon>Pezizomycotina</taxon>
        <taxon>Dothideomycetes</taxon>
        <taxon>Pleosporomycetidae</taxon>
        <taxon>Pleosporales</taxon>
        <taxon>Massarineae</taxon>
        <taxon>Didymosphaeriaceae</taxon>
        <taxon>Paraphaeosphaeria</taxon>
    </lineage>
</organism>
<evidence type="ECO:0000313" key="2">
    <source>
        <dbReference type="Proteomes" id="UP000077069"/>
    </source>
</evidence>
<dbReference type="AlphaFoldDB" id="A0A177CPQ2"/>
<proteinExistence type="predicted"/>
<protein>
    <submittedName>
        <fullName evidence="1">Uncharacterized protein</fullName>
    </submittedName>
</protein>
<sequence>MILRGTLSAPTSRRGEIVSRFCAGTAISSISLLYGTKPGPRLPALWVLCGLEDIAQLGAVDAGSQANSWPRGRVLSRVDARAMAVPDCTLSVPFLPGSFSAGHCPVASSARSIVGLGYISIVPVGQQLTRFLSRICFTREKLENHTCAVFS</sequence>
<dbReference type="Proteomes" id="UP000077069">
    <property type="component" value="Unassembled WGS sequence"/>
</dbReference>
<accession>A0A177CPQ2</accession>
<dbReference type="OrthoDB" id="10463824at2759"/>
<dbReference type="EMBL" id="KV441549">
    <property type="protein sequence ID" value="OAG09503.1"/>
    <property type="molecule type" value="Genomic_DNA"/>
</dbReference>
<dbReference type="GeneID" id="28769762"/>
<gene>
    <name evidence="1" type="ORF">CC84DRAFT_439256</name>
</gene>
<dbReference type="InParanoid" id="A0A177CPQ2"/>
<dbReference type="RefSeq" id="XP_018039868.1">
    <property type="nucleotide sequence ID" value="XM_018186276.1"/>
</dbReference>
<keyword evidence="2" id="KW-1185">Reference proteome</keyword>
<name>A0A177CPQ2_9PLEO</name>
<evidence type="ECO:0000313" key="1">
    <source>
        <dbReference type="EMBL" id="OAG09503.1"/>
    </source>
</evidence>